<dbReference type="InterPro" id="IPR001670">
    <property type="entry name" value="ADH_Fe/GldA"/>
</dbReference>
<proteinExistence type="inferred from homology"/>
<organism evidence="6 7">
    <name type="scientific">Anaeromicropila populeti</name>
    <dbReference type="NCBI Taxonomy" id="37658"/>
    <lineage>
        <taxon>Bacteria</taxon>
        <taxon>Bacillati</taxon>
        <taxon>Bacillota</taxon>
        <taxon>Clostridia</taxon>
        <taxon>Lachnospirales</taxon>
        <taxon>Lachnospiraceae</taxon>
        <taxon>Anaeromicropila</taxon>
    </lineage>
</organism>
<dbReference type="InterPro" id="IPR056798">
    <property type="entry name" value="ADH_Fe_C"/>
</dbReference>
<dbReference type="Pfam" id="PF00465">
    <property type="entry name" value="Fe-ADH"/>
    <property type="match status" value="1"/>
</dbReference>
<evidence type="ECO:0000256" key="2">
    <source>
        <dbReference type="ARBA" id="ARBA00023002"/>
    </source>
</evidence>
<sequence length="388" mass="41622">MAERIDAVKTTFFGKGAVNMLVPELKKMGVKRGLIVTDPFLYETGAATRVGDVLLKADVEYAVYYQVQPNPTIDVVNECIEAARTLQVDLLVAVGGGSAIDTAKAVSIVVANGGSVEQYEGMNKSLKPGLPVVAVNTTAGTGSECTSFYIVTDPVRHSKMAMIDPNCMVVAAINDIDFMISMPPKLTAATGMDALTHAIEAKLSLRANPVTDKDANWAMETIYRFLPGAVENGSDEEARTMMAYAENVAGMAFSNAGLGMVHAMAHALGGKYNLPHGVCNAVLLPYVLAFNGTCQETRQRFVEIARAFQLAGWEDMTPEQALDAGVKAISLLSKRVGIPHSLAELNVVNPVHFGELADLALKDACILDNLIQPDRQQIIQVYQNAFRG</sequence>
<dbReference type="Gene3D" id="1.20.1090.10">
    <property type="entry name" value="Dehydroquinate synthase-like - alpha domain"/>
    <property type="match status" value="1"/>
</dbReference>
<keyword evidence="2" id="KW-0560">Oxidoreductase</keyword>
<name>A0A1I6K8N2_9FIRM</name>
<evidence type="ECO:0000313" key="7">
    <source>
        <dbReference type="Proteomes" id="UP000199659"/>
    </source>
</evidence>
<gene>
    <name evidence="6" type="ORF">SAMN05661086_02269</name>
</gene>
<reference evidence="6 7" key="1">
    <citation type="submission" date="2016-10" db="EMBL/GenBank/DDBJ databases">
        <authorList>
            <person name="de Groot N.N."/>
        </authorList>
    </citation>
    <scope>NUCLEOTIDE SEQUENCE [LARGE SCALE GENOMIC DNA]</scope>
    <source>
        <strain evidence="6 7">743A</strain>
    </source>
</reference>
<dbReference type="FunFam" id="1.20.1090.10:FF:000001">
    <property type="entry name" value="Aldehyde-alcohol dehydrogenase"/>
    <property type="match status" value="1"/>
</dbReference>
<feature type="domain" description="Fe-containing alcohol dehydrogenase-like C-terminal" evidence="5">
    <location>
        <begin position="187"/>
        <end position="386"/>
    </location>
</feature>
<dbReference type="CDD" id="cd08188">
    <property type="entry name" value="PDDH"/>
    <property type="match status" value="1"/>
</dbReference>
<dbReference type="GO" id="GO:0046872">
    <property type="term" value="F:metal ion binding"/>
    <property type="evidence" value="ECO:0007669"/>
    <property type="project" value="InterPro"/>
</dbReference>
<dbReference type="PANTHER" id="PTHR11496:SF102">
    <property type="entry name" value="ALCOHOL DEHYDROGENASE 4"/>
    <property type="match status" value="1"/>
</dbReference>
<dbReference type="AlphaFoldDB" id="A0A1I6K8N2"/>
<evidence type="ECO:0000259" key="5">
    <source>
        <dbReference type="Pfam" id="PF25137"/>
    </source>
</evidence>
<evidence type="ECO:0000259" key="4">
    <source>
        <dbReference type="Pfam" id="PF00465"/>
    </source>
</evidence>
<dbReference type="Pfam" id="PF25137">
    <property type="entry name" value="ADH_Fe_C"/>
    <property type="match status" value="1"/>
</dbReference>
<dbReference type="RefSeq" id="WP_092560828.1">
    <property type="nucleotide sequence ID" value="NZ_FOYZ01000008.1"/>
</dbReference>
<evidence type="ECO:0000256" key="1">
    <source>
        <dbReference type="ARBA" id="ARBA00007358"/>
    </source>
</evidence>
<dbReference type="EMBL" id="FOYZ01000008">
    <property type="protein sequence ID" value="SFR87388.1"/>
    <property type="molecule type" value="Genomic_DNA"/>
</dbReference>
<evidence type="ECO:0000313" key="6">
    <source>
        <dbReference type="EMBL" id="SFR87388.1"/>
    </source>
</evidence>
<dbReference type="Gene3D" id="3.40.50.1970">
    <property type="match status" value="1"/>
</dbReference>
<evidence type="ECO:0000256" key="3">
    <source>
        <dbReference type="ARBA" id="ARBA00023027"/>
    </source>
</evidence>
<dbReference type="OrthoDB" id="9804734at2"/>
<dbReference type="PROSITE" id="PS00913">
    <property type="entry name" value="ADH_IRON_1"/>
    <property type="match status" value="1"/>
</dbReference>
<feature type="domain" description="Alcohol dehydrogenase iron-type/glycerol dehydrogenase GldA" evidence="4">
    <location>
        <begin position="11"/>
        <end position="175"/>
    </location>
</feature>
<dbReference type="SUPFAM" id="SSF56796">
    <property type="entry name" value="Dehydroquinate synthase-like"/>
    <property type="match status" value="1"/>
</dbReference>
<dbReference type="STRING" id="37658.SAMN05661086_02269"/>
<dbReference type="GO" id="GO:0004022">
    <property type="term" value="F:alcohol dehydrogenase (NAD+) activity"/>
    <property type="evidence" value="ECO:0007669"/>
    <property type="project" value="UniProtKB-ARBA"/>
</dbReference>
<dbReference type="InterPro" id="IPR039697">
    <property type="entry name" value="Alcohol_dehydrogenase_Fe"/>
</dbReference>
<keyword evidence="7" id="KW-1185">Reference proteome</keyword>
<dbReference type="PANTHER" id="PTHR11496">
    <property type="entry name" value="ALCOHOL DEHYDROGENASE"/>
    <property type="match status" value="1"/>
</dbReference>
<dbReference type="Proteomes" id="UP000199659">
    <property type="component" value="Unassembled WGS sequence"/>
</dbReference>
<protein>
    <submittedName>
        <fullName evidence="6">Alcohol dehydrogenase</fullName>
    </submittedName>
</protein>
<keyword evidence="3" id="KW-0520">NAD</keyword>
<comment type="similarity">
    <text evidence="1">Belongs to the iron-containing alcohol dehydrogenase family.</text>
</comment>
<dbReference type="InterPro" id="IPR018211">
    <property type="entry name" value="ADH_Fe_CS"/>
</dbReference>
<dbReference type="PROSITE" id="PS00060">
    <property type="entry name" value="ADH_IRON_2"/>
    <property type="match status" value="1"/>
</dbReference>
<accession>A0A1I6K8N2</accession>
<dbReference type="FunFam" id="3.40.50.1970:FF:000003">
    <property type="entry name" value="Alcohol dehydrogenase, iron-containing"/>
    <property type="match status" value="1"/>
</dbReference>